<comment type="caution">
    <text evidence="2">The sequence shown here is derived from an EMBL/GenBank/DDBJ whole genome shotgun (WGS) entry which is preliminary data.</text>
</comment>
<reference evidence="2 3" key="1">
    <citation type="submission" date="2020-04" db="EMBL/GenBank/DDBJ databases">
        <title>Flammeovirga sp. SR4, a novel species isolated from seawater.</title>
        <authorList>
            <person name="Wang X."/>
        </authorList>
    </citation>
    <scope>NUCLEOTIDE SEQUENCE [LARGE SCALE GENOMIC DNA]</scope>
    <source>
        <strain evidence="2 3">SR4</strain>
    </source>
</reference>
<feature type="transmembrane region" description="Helical" evidence="1">
    <location>
        <begin position="337"/>
        <end position="360"/>
    </location>
</feature>
<proteinExistence type="predicted"/>
<sequence length="372" mass="43478">MKISFSNSGLFAFFLRPIKSNSLKTLLIILIVWLPIVVGAFLMKGEHTTLSIVNDFEFHIRFLILIPLVILMEKKVDQPFNDFLIQTKGIILKDEANRFQKVINNIAYITKYNVAELLYFALFYSLLFLYWEDVVTSSNKEYFFDIGTKDLNSIGWYYLLVSLPFFQLLIFRWVFRWVIWVWMLYRVSTLKLNIDPVHADGMGGLEYINLIPFLFSFLSFLISSIIATHMGSDIVFGAEKLKALSIQIIFFTIFFPLLNYLPLLFFVRKMFKAKTEGILMFGRLIREHNTDYFSKWIYKRDDKDTLLGSVDNSSLADINGSYAMNQSLRLFPINSNFFLITVVVSAFPYFPLLLTQYSIIDLFKQLVVHFIS</sequence>
<feature type="transmembrane region" description="Helical" evidence="1">
    <location>
        <begin position="56"/>
        <end position="72"/>
    </location>
</feature>
<feature type="transmembrane region" description="Helical" evidence="1">
    <location>
        <begin position="246"/>
        <end position="267"/>
    </location>
</feature>
<feature type="transmembrane region" description="Helical" evidence="1">
    <location>
        <begin position="114"/>
        <end position="131"/>
    </location>
</feature>
<evidence type="ECO:0000256" key="1">
    <source>
        <dbReference type="SAM" id="Phobius"/>
    </source>
</evidence>
<evidence type="ECO:0000313" key="2">
    <source>
        <dbReference type="EMBL" id="NLR91801.1"/>
    </source>
</evidence>
<feature type="transmembrane region" description="Helical" evidence="1">
    <location>
        <begin position="156"/>
        <end position="185"/>
    </location>
</feature>
<accession>A0A7X8XW10</accession>
<keyword evidence="1" id="KW-1133">Transmembrane helix</keyword>
<feature type="transmembrane region" description="Helical" evidence="1">
    <location>
        <begin position="206"/>
        <end position="226"/>
    </location>
</feature>
<keyword evidence="1" id="KW-0472">Membrane</keyword>
<keyword evidence="1" id="KW-0812">Transmembrane</keyword>
<dbReference type="AlphaFoldDB" id="A0A7X8XW10"/>
<dbReference type="Proteomes" id="UP000585050">
    <property type="component" value="Unassembled WGS sequence"/>
</dbReference>
<dbReference type="EMBL" id="JABAIL010000003">
    <property type="protein sequence ID" value="NLR91801.1"/>
    <property type="molecule type" value="Genomic_DNA"/>
</dbReference>
<name>A0A7X8XW10_9BACT</name>
<gene>
    <name evidence="2" type="ORF">HGP29_11315</name>
</gene>
<dbReference type="RefSeq" id="WP_168882514.1">
    <property type="nucleotide sequence ID" value="NZ_JABAIL010000003.1"/>
</dbReference>
<feature type="transmembrane region" description="Helical" evidence="1">
    <location>
        <begin position="25"/>
        <end position="44"/>
    </location>
</feature>
<evidence type="ECO:0000313" key="3">
    <source>
        <dbReference type="Proteomes" id="UP000585050"/>
    </source>
</evidence>
<keyword evidence="3" id="KW-1185">Reference proteome</keyword>
<organism evidence="2 3">
    <name type="scientific">Flammeovirga agarivorans</name>
    <dbReference type="NCBI Taxonomy" id="2726742"/>
    <lineage>
        <taxon>Bacteria</taxon>
        <taxon>Pseudomonadati</taxon>
        <taxon>Bacteroidota</taxon>
        <taxon>Cytophagia</taxon>
        <taxon>Cytophagales</taxon>
        <taxon>Flammeovirgaceae</taxon>
        <taxon>Flammeovirga</taxon>
    </lineage>
</organism>
<protein>
    <submittedName>
        <fullName evidence="2">Uncharacterized protein</fullName>
    </submittedName>
</protein>